<dbReference type="FunFam" id="3.30.1360.120:FF:000007">
    <property type="entry name" value="tRNA modification GTPase GTPBP3, mitochondrial"/>
    <property type="match status" value="1"/>
</dbReference>
<organism evidence="8 9">
    <name type="scientific">Phaedon cochleariae</name>
    <name type="common">Mustard beetle</name>
    <dbReference type="NCBI Taxonomy" id="80249"/>
    <lineage>
        <taxon>Eukaryota</taxon>
        <taxon>Metazoa</taxon>
        <taxon>Ecdysozoa</taxon>
        <taxon>Arthropoda</taxon>
        <taxon>Hexapoda</taxon>
        <taxon>Insecta</taxon>
        <taxon>Pterygota</taxon>
        <taxon>Neoptera</taxon>
        <taxon>Endopterygota</taxon>
        <taxon>Coleoptera</taxon>
        <taxon>Polyphaga</taxon>
        <taxon>Cucujiformia</taxon>
        <taxon>Chrysomeloidea</taxon>
        <taxon>Chrysomelidae</taxon>
        <taxon>Chrysomelinae</taxon>
        <taxon>Chrysomelini</taxon>
        <taxon>Phaedon</taxon>
    </lineage>
</organism>
<dbReference type="Pfam" id="PF10396">
    <property type="entry name" value="TrmE_N"/>
    <property type="match status" value="1"/>
</dbReference>
<accession>A0A9P0GN97</accession>
<evidence type="ECO:0000313" key="9">
    <source>
        <dbReference type="Proteomes" id="UP001153737"/>
    </source>
</evidence>
<keyword evidence="5 6" id="KW-0342">GTP-binding</keyword>
<dbReference type="GO" id="GO:0005739">
    <property type="term" value="C:mitochondrion"/>
    <property type="evidence" value="ECO:0007669"/>
    <property type="project" value="UniProtKB-SubCell"/>
</dbReference>
<dbReference type="InterPro" id="IPR006073">
    <property type="entry name" value="GTP-bd"/>
</dbReference>
<dbReference type="Gene3D" id="1.20.120.430">
    <property type="entry name" value="tRNA modification GTPase MnmE domain 2"/>
    <property type="match status" value="1"/>
</dbReference>
<dbReference type="InterPro" id="IPR005225">
    <property type="entry name" value="Small_GTP-bd"/>
</dbReference>
<dbReference type="InterPro" id="IPR004520">
    <property type="entry name" value="GTPase_MnmE"/>
</dbReference>
<name>A0A9P0GN97_PHACE</name>
<dbReference type="GO" id="GO:0030488">
    <property type="term" value="P:tRNA methylation"/>
    <property type="evidence" value="ECO:0007669"/>
    <property type="project" value="TreeGrafter"/>
</dbReference>
<dbReference type="InterPro" id="IPR025867">
    <property type="entry name" value="MnmE_helical"/>
</dbReference>
<dbReference type="InterPro" id="IPR027368">
    <property type="entry name" value="MnmE_dom2"/>
</dbReference>
<evidence type="ECO:0000256" key="2">
    <source>
        <dbReference type="ARBA" id="ARBA00011043"/>
    </source>
</evidence>
<dbReference type="InterPro" id="IPR027417">
    <property type="entry name" value="P-loop_NTPase"/>
</dbReference>
<reference evidence="8" key="2">
    <citation type="submission" date="2022-10" db="EMBL/GenBank/DDBJ databases">
        <authorList>
            <consortium name="ENA_rothamsted_submissions"/>
            <consortium name="culmorum"/>
            <person name="King R."/>
        </authorList>
    </citation>
    <scope>NUCLEOTIDE SEQUENCE</scope>
</reference>
<dbReference type="PANTHER" id="PTHR42714:SF2">
    <property type="entry name" value="TRNA MODIFICATION GTPASE GTPBP3, MITOCHONDRIAL"/>
    <property type="match status" value="1"/>
</dbReference>
<evidence type="ECO:0000256" key="6">
    <source>
        <dbReference type="RuleBase" id="RU003313"/>
    </source>
</evidence>
<dbReference type="InterPro" id="IPR027266">
    <property type="entry name" value="TrmE/GcvT-like"/>
</dbReference>
<dbReference type="SUPFAM" id="SSF116878">
    <property type="entry name" value="TrmE connector domain"/>
    <property type="match status" value="1"/>
</dbReference>
<dbReference type="Gene3D" id="3.40.50.300">
    <property type="entry name" value="P-loop containing nucleotide triphosphate hydrolases"/>
    <property type="match status" value="1"/>
</dbReference>
<dbReference type="GO" id="GO:0005525">
    <property type="term" value="F:GTP binding"/>
    <property type="evidence" value="ECO:0007669"/>
    <property type="project" value="UniProtKB-KW"/>
</dbReference>
<dbReference type="InterPro" id="IPR018948">
    <property type="entry name" value="GTP-bd_TrmE_N"/>
</dbReference>
<dbReference type="Proteomes" id="UP001153737">
    <property type="component" value="Chromosome 1"/>
</dbReference>
<comment type="similarity">
    <text evidence="2 6">Belongs to the TRAFAC class TrmE-Era-EngA-EngB-Septin-like GTPase superfamily. TrmE GTPase family.</text>
</comment>
<dbReference type="NCBIfam" id="NF003661">
    <property type="entry name" value="PRK05291.1-3"/>
    <property type="match status" value="1"/>
</dbReference>
<dbReference type="AlphaFoldDB" id="A0A9P0GN97"/>
<dbReference type="Pfam" id="PF01926">
    <property type="entry name" value="MMR_HSR1"/>
    <property type="match status" value="1"/>
</dbReference>
<dbReference type="GO" id="GO:0002098">
    <property type="term" value="P:tRNA wobble uridine modification"/>
    <property type="evidence" value="ECO:0007669"/>
    <property type="project" value="TreeGrafter"/>
</dbReference>
<dbReference type="NCBIfam" id="TIGR00450">
    <property type="entry name" value="mnmE_trmE_thdF"/>
    <property type="match status" value="1"/>
</dbReference>
<sequence length="501" mass="56124">MLNVCRTVCSQKLKTIRLFSSDTIFALSSGHGKCGVAVIRVSGKNSPTALKLLTDSNVLPKARSAILRRIKHPISKETLDRGLILWFPGPKSFTGEDSFELQVHGGIAVVNAILNALGSIPSLRLAEPGEFTRRAFHNAKLDLTEVEGLADLLQAETELQRRQAYLQTEGSLSKLYNKWKKTLTNGVAHVEAHIDFGETETLEPHLIEHVAKDIHILARDIEQHLADGRKGEILRNGVKTVILGEPNVGKSSLLNLLCERPAAIVTPIEGTTRDVLEVTLNIHGYPLVLADTAGLRSSTKDIIEKEGIERALKLYEKSNLVILVVDMEKYRNWKRIHEERGINKYLKEYVDKLKISNLIDASDENISFTKQCLVVFNKSDLGQDEDASIDEDHFVRISCKTEDGVAKLTHMISQKLRILCGEPSEEHPSMNQLRHRQHLSDCLKSLQLFLDEVSSDDTKEYDLVIMAEYLRKSLRQLGKLVGNVTTDQLLNVIFKDFCIGK</sequence>
<evidence type="ECO:0000256" key="3">
    <source>
        <dbReference type="ARBA" id="ARBA00022694"/>
    </source>
</evidence>
<dbReference type="PANTHER" id="PTHR42714">
    <property type="entry name" value="TRNA MODIFICATION GTPASE GTPBP3"/>
    <property type="match status" value="1"/>
</dbReference>
<dbReference type="InterPro" id="IPR031168">
    <property type="entry name" value="G_TrmE"/>
</dbReference>
<dbReference type="SUPFAM" id="SSF52540">
    <property type="entry name" value="P-loop containing nucleoside triphosphate hydrolases"/>
    <property type="match status" value="1"/>
</dbReference>
<dbReference type="EMBL" id="OU896707">
    <property type="protein sequence ID" value="CAH1116264.1"/>
    <property type="molecule type" value="Genomic_DNA"/>
</dbReference>
<dbReference type="Gene3D" id="3.30.1360.120">
    <property type="entry name" value="Probable tRNA modification gtpase trme, domain 1"/>
    <property type="match status" value="1"/>
</dbReference>
<feature type="domain" description="TrmE-type G" evidence="7">
    <location>
        <begin position="237"/>
        <end position="417"/>
    </location>
</feature>
<evidence type="ECO:0000256" key="4">
    <source>
        <dbReference type="ARBA" id="ARBA00022741"/>
    </source>
</evidence>
<protein>
    <recommendedName>
        <fullName evidence="7">TrmE-type G domain-containing protein</fullName>
    </recommendedName>
</protein>
<dbReference type="CDD" id="cd04164">
    <property type="entry name" value="trmE"/>
    <property type="match status" value="1"/>
</dbReference>
<dbReference type="PROSITE" id="PS51709">
    <property type="entry name" value="G_TRME"/>
    <property type="match status" value="1"/>
</dbReference>
<dbReference type="HAMAP" id="MF_00379">
    <property type="entry name" value="GTPase_MnmE"/>
    <property type="match status" value="1"/>
</dbReference>
<proteinExistence type="inferred from homology"/>
<dbReference type="GO" id="GO:0003924">
    <property type="term" value="F:GTPase activity"/>
    <property type="evidence" value="ECO:0007669"/>
    <property type="project" value="InterPro"/>
</dbReference>
<evidence type="ECO:0000313" key="8">
    <source>
        <dbReference type="EMBL" id="CAH1116264.1"/>
    </source>
</evidence>
<dbReference type="OrthoDB" id="188276at2759"/>
<keyword evidence="9" id="KW-1185">Reference proteome</keyword>
<dbReference type="CDD" id="cd14858">
    <property type="entry name" value="TrmE_N"/>
    <property type="match status" value="1"/>
</dbReference>
<keyword evidence="3 6" id="KW-0819">tRNA processing</keyword>
<gene>
    <name evidence="8" type="ORF">PHAECO_LOCUS1102</name>
</gene>
<reference evidence="8" key="1">
    <citation type="submission" date="2022-01" db="EMBL/GenBank/DDBJ databases">
        <authorList>
            <person name="King R."/>
        </authorList>
    </citation>
    <scope>NUCLEOTIDE SEQUENCE</scope>
</reference>
<evidence type="ECO:0000256" key="5">
    <source>
        <dbReference type="ARBA" id="ARBA00023134"/>
    </source>
</evidence>
<evidence type="ECO:0000259" key="7">
    <source>
        <dbReference type="PROSITE" id="PS51709"/>
    </source>
</evidence>
<evidence type="ECO:0000256" key="1">
    <source>
        <dbReference type="ARBA" id="ARBA00004173"/>
    </source>
</evidence>
<dbReference type="NCBIfam" id="TIGR00231">
    <property type="entry name" value="small_GTP"/>
    <property type="match status" value="1"/>
</dbReference>
<keyword evidence="4 6" id="KW-0547">Nucleotide-binding</keyword>
<dbReference type="Pfam" id="PF12631">
    <property type="entry name" value="MnmE_helical"/>
    <property type="match status" value="1"/>
</dbReference>
<comment type="subcellular location">
    <subcellularLocation>
        <location evidence="1">Mitochondrion</location>
    </subcellularLocation>
</comment>